<dbReference type="STRING" id="1280514.AXFE_03770"/>
<protein>
    <submittedName>
        <fullName evidence="1">Uncharacterized protein</fullName>
    </submittedName>
</protein>
<sequence>MSVQPRLSWLSYKTKSISIAAHLVVRIRQPMVTPAITIGKAVVAGVRSSVNLHALTDGASGLVCLVGVP</sequence>
<gene>
    <name evidence="1" type="ORF">AXFE_03770</name>
</gene>
<accession>A0A0D8HLG7</accession>
<reference evidence="1 2" key="1">
    <citation type="submission" date="2015-01" db="EMBL/GenBank/DDBJ databases">
        <title>Draft genome of the acidophilic iron oxidizer Acidithrix ferrooxidans strain Py-F3.</title>
        <authorList>
            <person name="Poehlein A."/>
            <person name="Eisen S."/>
            <person name="Schloemann M."/>
            <person name="Johnson B.D."/>
            <person name="Daniel R."/>
            <person name="Muehling M."/>
        </authorList>
    </citation>
    <scope>NUCLEOTIDE SEQUENCE [LARGE SCALE GENOMIC DNA]</scope>
    <source>
        <strain evidence="1 2">Py-F3</strain>
    </source>
</reference>
<dbReference type="Proteomes" id="UP000032360">
    <property type="component" value="Unassembled WGS sequence"/>
</dbReference>
<dbReference type="EMBL" id="JXYS01000007">
    <property type="protein sequence ID" value="KJF18768.1"/>
    <property type="molecule type" value="Genomic_DNA"/>
</dbReference>
<keyword evidence="2" id="KW-1185">Reference proteome</keyword>
<comment type="caution">
    <text evidence="1">The sequence shown here is derived from an EMBL/GenBank/DDBJ whole genome shotgun (WGS) entry which is preliminary data.</text>
</comment>
<organism evidence="1 2">
    <name type="scientific">Acidithrix ferrooxidans</name>
    <dbReference type="NCBI Taxonomy" id="1280514"/>
    <lineage>
        <taxon>Bacteria</taxon>
        <taxon>Bacillati</taxon>
        <taxon>Actinomycetota</taxon>
        <taxon>Acidimicrobiia</taxon>
        <taxon>Acidimicrobiales</taxon>
        <taxon>Acidimicrobiaceae</taxon>
        <taxon>Acidithrix</taxon>
    </lineage>
</organism>
<evidence type="ECO:0000313" key="1">
    <source>
        <dbReference type="EMBL" id="KJF18768.1"/>
    </source>
</evidence>
<proteinExistence type="predicted"/>
<dbReference type="AlphaFoldDB" id="A0A0D8HLG7"/>
<name>A0A0D8HLG7_9ACTN</name>
<evidence type="ECO:0000313" key="2">
    <source>
        <dbReference type="Proteomes" id="UP000032360"/>
    </source>
</evidence>